<feature type="region of interest" description="Disordered" evidence="1">
    <location>
        <begin position="63"/>
        <end position="126"/>
    </location>
</feature>
<evidence type="ECO:0000313" key="3">
    <source>
        <dbReference type="Proteomes" id="UP000823775"/>
    </source>
</evidence>
<dbReference type="EMBL" id="JACEIK010001924">
    <property type="protein sequence ID" value="MCD7473124.1"/>
    <property type="molecule type" value="Genomic_DNA"/>
</dbReference>
<name>A0ABS8TRM5_DATST</name>
<comment type="caution">
    <text evidence="2">The sequence shown here is derived from an EMBL/GenBank/DDBJ whole genome shotgun (WGS) entry which is preliminary data.</text>
</comment>
<evidence type="ECO:0000313" key="2">
    <source>
        <dbReference type="EMBL" id="MCD7473124.1"/>
    </source>
</evidence>
<organism evidence="2 3">
    <name type="scientific">Datura stramonium</name>
    <name type="common">Jimsonweed</name>
    <name type="synonym">Common thornapple</name>
    <dbReference type="NCBI Taxonomy" id="4076"/>
    <lineage>
        <taxon>Eukaryota</taxon>
        <taxon>Viridiplantae</taxon>
        <taxon>Streptophyta</taxon>
        <taxon>Embryophyta</taxon>
        <taxon>Tracheophyta</taxon>
        <taxon>Spermatophyta</taxon>
        <taxon>Magnoliopsida</taxon>
        <taxon>eudicotyledons</taxon>
        <taxon>Gunneridae</taxon>
        <taxon>Pentapetalae</taxon>
        <taxon>asterids</taxon>
        <taxon>lamiids</taxon>
        <taxon>Solanales</taxon>
        <taxon>Solanaceae</taxon>
        <taxon>Solanoideae</taxon>
        <taxon>Datureae</taxon>
        <taxon>Datura</taxon>
    </lineage>
</organism>
<evidence type="ECO:0000256" key="1">
    <source>
        <dbReference type="SAM" id="MobiDB-lite"/>
    </source>
</evidence>
<sequence>MVIEEDAAGFVSFFPVESGVQWVRNGENGEKEERRLAAWFVTEKNGRGRGKVVSSAAGATMTFTGEEEDEEGDAARSCGKRRERGKRGEREKGCGKDLEEVPAIAGNNRGVEEDEEEEAGEKGRRG</sequence>
<keyword evidence="3" id="KW-1185">Reference proteome</keyword>
<proteinExistence type="predicted"/>
<gene>
    <name evidence="2" type="ORF">HAX54_014750</name>
</gene>
<reference evidence="2 3" key="1">
    <citation type="journal article" date="2021" name="BMC Genomics">
        <title>Datura genome reveals duplications of psychoactive alkaloid biosynthetic genes and high mutation rate following tissue culture.</title>
        <authorList>
            <person name="Rajewski A."/>
            <person name="Carter-House D."/>
            <person name="Stajich J."/>
            <person name="Litt A."/>
        </authorList>
    </citation>
    <scope>NUCLEOTIDE SEQUENCE [LARGE SCALE GENOMIC DNA]</scope>
    <source>
        <strain evidence="2">AR-01</strain>
    </source>
</reference>
<dbReference type="Proteomes" id="UP000823775">
    <property type="component" value="Unassembled WGS sequence"/>
</dbReference>
<accession>A0ABS8TRM5</accession>
<protein>
    <submittedName>
        <fullName evidence="2">Uncharacterized protein</fullName>
    </submittedName>
</protein>
<feature type="compositionally biased region" description="Basic and acidic residues" evidence="1">
    <location>
        <begin position="86"/>
        <end position="99"/>
    </location>
</feature>